<dbReference type="Gene3D" id="3.30.70.270">
    <property type="match status" value="2"/>
</dbReference>
<dbReference type="Proteomes" id="UP000053144">
    <property type="component" value="Chromosome 3"/>
</dbReference>
<protein>
    <recommendedName>
        <fullName evidence="8">Reverse transcriptase domain-containing protein</fullName>
    </recommendedName>
</protein>
<dbReference type="InterPro" id="IPR053134">
    <property type="entry name" value="RNA-dir_DNA_polymerase"/>
</dbReference>
<dbReference type="PANTHER" id="PTHR24559:SF441">
    <property type="entry name" value="NUCLEOTIDYLTRANSFERASE, RIBONUCLEASE H"/>
    <property type="match status" value="1"/>
</dbReference>
<reference evidence="10" key="1">
    <citation type="journal article" date="2015" name="Proc. Natl. Acad. Sci. U.S.A.">
        <title>Genome sequencing of adzuki bean (Vigna angularis) provides insight into high starch and low fat accumulation and domestication.</title>
        <authorList>
            <person name="Yang K."/>
            <person name="Tian Z."/>
            <person name="Chen C."/>
            <person name="Luo L."/>
            <person name="Zhao B."/>
            <person name="Wang Z."/>
            <person name="Yu L."/>
            <person name="Li Y."/>
            <person name="Sun Y."/>
            <person name="Li W."/>
            <person name="Chen Y."/>
            <person name="Li Y."/>
            <person name="Zhang Y."/>
            <person name="Ai D."/>
            <person name="Zhao J."/>
            <person name="Shang C."/>
            <person name="Ma Y."/>
            <person name="Wu B."/>
            <person name="Wang M."/>
            <person name="Gao L."/>
            <person name="Sun D."/>
            <person name="Zhang P."/>
            <person name="Guo F."/>
            <person name="Wang W."/>
            <person name="Li Y."/>
            <person name="Wang J."/>
            <person name="Varshney R.K."/>
            <person name="Wang J."/>
            <person name="Ling H.Q."/>
            <person name="Wan P."/>
        </authorList>
    </citation>
    <scope>NUCLEOTIDE SEQUENCE</scope>
    <source>
        <strain evidence="10">cv. Jingnong 6</strain>
    </source>
</reference>
<proteinExistence type="predicted"/>
<dbReference type="InterPro" id="IPR043128">
    <property type="entry name" value="Rev_trsase/Diguanyl_cyclase"/>
</dbReference>
<evidence type="ECO:0000256" key="1">
    <source>
        <dbReference type="ARBA" id="ARBA00022670"/>
    </source>
</evidence>
<dbReference type="Gene3D" id="3.10.10.10">
    <property type="entry name" value="HIV Type 1 Reverse Transcriptase, subunit A, domain 1"/>
    <property type="match status" value="1"/>
</dbReference>
<feature type="domain" description="Reverse transcriptase" evidence="8">
    <location>
        <begin position="56"/>
        <end position="235"/>
    </location>
</feature>
<dbReference type="InterPro" id="IPR043502">
    <property type="entry name" value="DNA/RNA_pol_sf"/>
</dbReference>
<evidence type="ECO:0000256" key="6">
    <source>
        <dbReference type="ARBA" id="ARBA00022801"/>
    </source>
</evidence>
<keyword evidence="2" id="KW-0808">Transferase</keyword>
<dbReference type="FunFam" id="3.10.10.10:FF:000007">
    <property type="entry name" value="Retrovirus-related Pol polyprotein from transposon 17.6-like Protein"/>
    <property type="match status" value="1"/>
</dbReference>
<evidence type="ECO:0000259" key="8">
    <source>
        <dbReference type="PROSITE" id="PS50878"/>
    </source>
</evidence>
<name>A0A0L9U304_PHAAN</name>
<evidence type="ECO:0000313" key="10">
    <source>
        <dbReference type="Proteomes" id="UP000053144"/>
    </source>
</evidence>
<dbReference type="OMA" id="WSSHCAY"/>
<gene>
    <name evidence="9" type="ORF">LR48_Vigan03g053200</name>
</gene>
<dbReference type="GO" id="GO:0003964">
    <property type="term" value="F:RNA-directed DNA polymerase activity"/>
    <property type="evidence" value="ECO:0007669"/>
    <property type="project" value="UniProtKB-KW"/>
</dbReference>
<dbReference type="GO" id="GO:0006508">
    <property type="term" value="P:proteolysis"/>
    <property type="evidence" value="ECO:0007669"/>
    <property type="project" value="UniProtKB-KW"/>
</dbReference>
<dbReference type="CDD" id="cd01647">
    <property type="entry name" value="RT_LTR"/>
    <property type="match status" value="1"/>
</dbReference>
<keyword evidence="5" id="KW-0255">Endonuclease</keyword>
<evidence type="ECO:0000256" key="5">
    <source>
        <dbReference type="ARBA" id="ARBA00022759"/>
    </source>
</evidence>
<dbReference type="GO" id="GO:0004519">
    <property type="term" value="F:endonuclease activity"/>
    <property type="evidence" value="ECO:0007669"/>
    <property type="project" value="UniProtKB-KW"/>
</dbReference>
<dbReference type="PANTHER" id="PTHR24559">
    <property type="entry name" value="TRANSPOSON TY3-I GAG-POL POLYPROTEIN"/>
    <property type="match status" value="1"/>
</dbReference>
<dbReference type="PROSITE" id="PS50878">
    <property type="entry name" value="RT_POL"/>
    <property type="match status" value="1"/>
</dbReference>
<organism evidence="9 10">
    <name type="scientific">Phaseolus angularis</name>
    <name type="common">Azuki bean</name>
    <name type="synonym">Vigna angularis</name>
    <dbReference type="NCBI Taxonomy" id="3914"/>
    <lineage>
        <taxon>Eukaryota</taxon>
        <taxon>Viridiplantae</taxon>
        <taxon>Streptophyta</taxon>
        <taxon>Embryophyta</taxon>
        <taxon>Tracheophyta</taxon>
        <taxon>Spermatophyta</taxon>
        <taxon>Magnoliopsida</taxon>
        <taxon>eudicotyledons</taxon>
        <taxon>Gunneridae</taxon>
        <taxon>Pentapetalae</taxon>
        <taxon>rosids</taxon>
        <taxon>fabids</taxon>
        <taxon>Fabales</taxon>
        <taxon>Fabaceae</taxon>
        <taxon>Papilionoideae</taxon>
        <taxon>50 kb inversion clade</taxon>
        <taxon>NPAAA clade</taxon>
        <taxon>indigoferoid/millettioid clade</taxon>
        <taxon>Phaseoleae</taxon>
        <taxon>Vigna</taxon>
    </lineage>
</organism>
<evidence type="ECO:0000256" key="3">
    <source>
        <dbReference type="ARBA" id="ARBA00022695"/>
    </source>
</evidence>
<dbReference type="InterPro" id="IPR000477">
    <property type="entry name" value="RT_dom"/>
</dbReference>
<dbReference type="GO" id="GO:0008233">
    <property type="term" value="F:peptidase activity"/>
    <property type="evidence" value="ECO:0007669"/>
    <property type="project" value="UniProtKB-KW"/>
</dbReference>
<dbReference type="EMBL" id="CM003373">
    <property type="protein sequence ID" value="KOM37151.1"/>
    <property type="molecule type" value="Genomic_DNA"/>
</dbReference>
<dbReference type="AlphaFoldDB" id="A0A0L9U304"/>
<evidence type="ECO:0000256" key="2">
    <source>
        <dbReference type="ARBA" id="ARBA00022679"/>
    </source>
</evidence>
<keyword evidence="6" id="KW-0378">Hydrolase</keyword>
<keyword evidence="1" id="KW-0645">Protease</keyword>
<keyword evidence="4" id="KW-0540">Nuclease</keyword>
<dbReference type="STRING" id="3914.A0A0L9U304"/>
<keyword evidence="7" id="KW-0695">RNA-directed DNA polymerase</keyword>
<keyword evidence="3" id="KW-0548">Nucleotidyltransferase</keyword>
<sequence>MASVLKQYEGVFKEPRGLPPDRDKRHQIILKDGADPVNVCPYRYPHVMKEEIERQVAEMLHVGIVRPSISLVILIKKKDGSWRFCIDYRALNRATIPKKFPIPVIEELLDKLRGVRYFSKVDLKAGYHQVRMGEADIQKTAFRTHLGHYEFLVMLFGLTNAPATFQSAMNELLRPYLRKFVLVFFDNILVYSATWAEHLQQVNMVLDRLQKRQWVANRKKSEFGRTSIGYLGHVITRRGVEMDEGKVKAVVAWEEPQTLKALRGFLGLMGYYR</sequence>
<dbReference type="Gramene" id="KOM37151">
    <property type="protein sequence ID" value="KOM37151"/>
    <property type="gene ID" value="LR48_Vigan03g053200"/>
</dbReference>
<evidence type="ECO:0000313" key="9">
    <source>
        <dbReference type="EMBL" id="KOM37151.1"/>
    </source>
</evidence>
<evidence type="ECO:0000256" key="4">
    <source>
        <dbReference type="ARBA" id="ARBA00022722"/>
    </source>
</evidence>
<accession>A0A0L9U304</accession>
<dbReference type="SUPFAM" id="SSF56672">
    <property type="entry name" value="DNA/RNA polymerases"/>
    <property type="match status" value="1"/>
</dbReference>
<evidence type="ECO:0000256" key="7">
    <source>
        <dbReference type="ARBA" id="ARBA00022918"/>
    </source>
</evidence>
<dbReference type="Pfam" id="PF00078">
    <property type="entry name" value="RVT_1"/>
    <property type="match status" value="1"/>
</dbReference>